<evidence type="ECO:0000256" key="3">
    <source>
        <dbReference type="ARBA" id="ARBA00012943"/>
    </source>
</evidence>
<evidence type="ECO:0000256" key="8">
    <source>
        <dbReference type="ARBA" id="ARBA00048202"/>
    </source>
</evidence>
<dbReference type="RefSeq" id="WP_037339015.1">
    <property type="nucleotide sequence ID" value="NZ_APNK01000022.1"/>
</dbReference>
<evidence type="ECO:0000313" key="12">
    <source>
        <dbReference type="Proteomes" id="UP000028302"/>
    </source>
</evidence>
<accession>A0A084IJ87</accession>
<evidence type="ECO:0000256" key="2">
    <source>
        <dbReference type="ARBA" id="ARBA00005689"/>
    </source>
</evidence>
<evidence type="ECO:0000313" key="11">
    <source>
        <dbReference type="EMBL" id="KEZ76771.1"/>
    </source>
</evidence>
<evidence type="ECO:0000256" key="1">
    <source>
        <dbReference type="ARBA" id="ARBA00003943"/>
    </source>
</evidence>
<dbReference type="CDD" id="cd05304">
    <property type="entry name" value="Rubrum_tdh"/>
    <property type="match status" value="1"/>
</dbReference>
<dbReference type="Pfam" id="PF01262">
    <property type="entry name" value="AlaDh_PNT_C"/>
    <property type="match status" value="1"/>
</dbReference>
<proteinExistence type="inferred from homology"/>
<dbReference type="Proteomes" id="UP000028302">
    <property type="component" value="Unassembled WGS sequence"/>
</dbReference>
<feature type="domain" description="Alanine dehydrogenase/pyridine nucleotide transhydrogenase N-terminal" evidence="10">
    <location>
        <begin position="6"/>
        <end position="139"/>
    </location>
</feature>
<dbReference type="SMART" id="SM01003">
    <property type="entry name" value="AlaDh_PNT_N"/>
    <property type="match status" value="1"/>
</dbReference>
<evidence type="ECO:0000259" key="9">
    <source>
        <dbReference type="SMART" id="SM01002"/>
    </source>
</evidence>
<dbReference type="SUPFAM" id="SSF51735">
    <property type="entry name" value="NAD(P)-binding Rossmann-fold domains"/>
    <property type="match status" value="1"/>
</dbReference>
<keyword evidence="5" id="KW-0521">NADP</keyword>
<gene>
    <name evidence="11" type="ORF">C41B8_13030</name>
</gene>
<dbReference type="Pfam" id="PF05222">
    <property type="entry name" value="AlaDh_PNT_N"/>
    <property type="match status" value="1"/>
</dbReference>
<evidence type="ECO:0000256" key="6">
    <source>
        <dbReference type="ARBA" id="ARBA00022967"/>
    </source>
</evidence>
<dbReference type="PATRIC" id="fig|1304275.5.peg.2661"/>
<keyword evidence="4" id="KW-0547">Nucleotide-binding</keyword>
<name>A0A084IJ87_SALHC</name>
<feature type="domain" description="Alanine dehydrogenase/pyridine nucleotide transhydrogenase NAD(H)-binding" evidence="9">
    <location>
        <begin position="148"/>
        <end position="311"/>
    </location>
</feature>
<dbReference type="EMBL" id="APNK01000022">
    <property type="protein sequence ID" value="KEZ76771.1"/>
    <property type="molecule type" value="Genomic_DNA"/>
</dbReference>
<dbReference type="InterPro" id="IPR007698">
    <property type="entry name" value="AlaDH/PNT_NAD(H)-bd"/>
</dbReference>
<dbReference type="GO" id="GO:0006740">
    <property type="term" value="P:NADPH regeneration"/>
    <property type="evidence" value="ECO:0007669"/>
    <property type="project" value="TreeGrafter"/>
</dbReference>
<dbReference type="AlphaFoldDB" id="A0A084IJ87"/>
<dbReference type="PROSITE" id="PS00837">
    <property type="entry name" value="ALADH_PNT_2"/>
    <property type="match status" value="1"/>
</dbReference>
<dbReference type="OrthoDB" id="9804592at2"/>
<evidence type="ECO:0000256" key="4">
    <source>
        <dbReference type="ARBA" id="ARBA00022741"/>
    </source>
</evidence>
<sequence>MTVSIAVAKETAAGEKRVAMVPKVAAKLTKMDVALTVAKGAGEASRIPDESYEEPVVLSGRADEIYSANVVLAVNAPEIKQIEKMKKGSVLVSFVQGHNNPDVVDALVKNNVTCFAMELIPRISRAQSMDALSSQANAAGYKAALIAANALERFLPMLTTAAGTIRPAKVLVIGAGVAGLQAIATAGRLGAKVYGYDVRTETKEQVESLGAEFLVAEGVKAEAEGGYARELTDEEKAKQQQMLADNMADADAVITTAAVPGRPAPKIVSKAMVERMKPGAVLVDLAASGGGNCELTQPDEIVTHGSVTIHGPSNMPSLLAEHASEMYAQNLFNFLQLIVVEEEGQDDVKPGDKKHKLDFDWDDEILAKAVLTHDGKLVNESVRTALGYAETDESVASGNNG</sequence>
<dbReference type="GO" id="GO:0005886">
    <property type="term" value="C:plasma membrane"/>
    <property type="evidence" value="ECO:0007669"/>
    <property type="project" value="TreeGrafter"/>
</dbReference>
<dbReference type="STRING" id="1304275.C41B8_13030"/>
<keyword evidence="7" id="KW-0520">NAD</keyword>
<reference evidence="11 12" key="1">
    <citation type="submission" date="2013-03" db="EMBL/GenBank/DDBJ databases">
        <title>Salinisphaera hydrothermalis C41B8 Genome Sequencing.</title>
        <authorList>
            <person name="Li C."/>
            <person name="Lai Q."/>
            <person name="Shao Z."/>
        </authorList>
    </citation>
    <scope>NUCLEOTIDE SEQUENCE [LARGE SCALE GENOMIC DNA]</scope>
    <source>
        <strain evidence="11 12">C41B8</strain>
    </source>
</reference>
<keyword evidence="12" id="KW-1185">Reference proteome</keyword>
<protein>
    <recommendedName>
        <fullName evidence="3">proton-translocating NAD(P)(+) transhydrogenase</fullName>
        <ecNumber evidence="3">7.1.1.1</ecNumber>
    </recommendedName>
</protein>
<dbReference type="eggNOG" id="COG3288">
    <property type="taxonomic scope" value="Bacteria"/>
</dbReference>
<dbReference type="GO" id="GO:0050661">
    <property type="term" value="F:NADP binding"/>
    <property type="evidence" value="ECO:0007669"/>
    <property type="project" value="TreeGrafter"/>
</dbReference>
<comment type="caution">
    <text evidence="11">The sequence shown here is derived from an EMBL/GenBank/DDBJ whole genome shotgun (WGS) entry which is preliminary data.</text>
</comment>
<dbReference type="InterPro" id="IPR007886">
    <property type="entry name" value="AlaDH/PNT_N"/>
</dbReference>
<dbReference type="GO" id="GO:0016491">
    <property type="term" value="F:oxidoreductase activity"/>
    <property type="evidence" value="ECO:0007669"/>
    <property type="project" value="InterPro"/>
</dbReference>
<dbReference type="PANTHER" id="PTHR10160">
    <property type="entry name" value="NAD(P) TRANSHYDROGENASE"/>
    <property type="match status" value="1"/>
</dbReference>
<dbReference type="NCBIfam" id="NF006942">
    <property type="entry name" value="PRK09424.1"/>
    <property type="match status" value="1"/>
</dbReference>
<dbReference type="EC" id="7.1.1.1" evidence="3"/>
<dbReference type="InterPro" id="IPR008143">
    <property type="entry name" value="Ala_DH/PNT_CS2"/>
</dbReference>
<comment type="catalytic activity">
    <reaction evidence="8">
        <text>NAD(+) + NADPH + H(+)(in) = NADH + NADP(+) + H(+)(out)</text>
        <dbReference type="Rhea" id="RHEA:47992"/>
        <dbReference type="ChEBI" id="CHEBI:15378"/>
        <dbReference type="ChEBI" id="CHEBI:57540"/>
        <dbReference type="ChEBI" id="CHEBI:57783"/>
        <dbReference type="ChEBI" id="CHEBI:57945"/>
        <dbReference type="ChEBI" id="CHEBI:58349"/>
        <dbReference type="EC" id="7.1.1.1"/>
    </reaction>
</comment>
<dbReference type="PANTHER" id="PTHR10160:SF19">
    <property type="entry name" value="PROTON-TRANSLOCATING NAD(P)(+) TRANSHYDROGENASE"/>
    <property type="match status" value="1"/>
</dbReference>
<dbReference type="SUPFAM" id="SSF52283">
    <property type="entry name" value="Formate/glycerate dehydrogenase catalytic domain-like"/>
    <property type="match status" value="1"/>
</dbReference>
<organism evidence="11 12">
    <name type="scientific">Salinisphaera hydrothermalis (strain C41B8)</name>
    <dbReference type="NCBI Taxonomy" id="1304275"/>
    <lineage>
        <taxon>Bacteria</taxon>
        <taxon>Pseudomonadati</taxon>
        <taxon>Pseudomonadota</taxon>
        <taxon>Gammaproteobacteria</taxon>
        <taxon>Salinisphaerales</taxon>
        <taxon>Salinisphaeraceae</taxon>
        <taxon>Salinisphaera</taxon>
    </lineage>
</organism>
<dbReference type="GO" id="GO:0008750">
    <property type="term" value="F:proton-translocating NAD(P)+ transhydrogenase activity"/>
    <property type="evidence" value="ECO:0007669"/>
    <property type="project" value="UniProtKB-EC"/>
</dbReference>
<evidence type="ECO:0000256" key="7">
    <source>
        <dbReference type="ARBA" id="ARBA00023027"/>
    </source>
</evidence>
<comment type="similarity">
    <text evidence="2">Belongs to the AlaDH/PNT family.</text>
</comment>
<evidence type="ECO:0000259" key="10">
    <source>
        <dbReference type="SMART" id="SM01003"/>
    </source>
</evidence>
<dbReference type="InterPro" id="IPR036291">
    <property type="entry name" value="NAD(P)-bd_dom_sf"/>
</dbReference>
<comment type="function">
    <text evidence="1">The transhydrogenation between NADH and NADP is coupled to respiration and ATP hydrolysis and functions as a proton pump across the membrane.</text>
</comment>
<dbReference type="SMART" id="SM01002">
    <property type="entry name" value="AlaDh_PNT_C"/>
    <property type="match status" value="1"/>
</dbReference>
<keyword evidence="6" id="KW-1278">Translocase</keyword>
<evidence type="ECO:0000256" key="5">
    <source>
        <dbReference type="ARBA" id="ARBA00022857"/>
    </source>
</evidence>
<dbReference type="Gene3D" id="3.40.50.720">
    <property type="entry name" value="NAD(P)-binding Rossmann-like Domain"/>
    <property type="match status" value="2"/>
</dbReference>